<accession>L9VXI0</accession>
<dbReference type="Proteomes" id="UP000011599">
    <property type="component" value="Unassembled WGS sequence"/>
</dbReference>
<evidence type="ECO:0000313" key="1">
    <source>
        <dbReference type="EMBL" id="ELY41884.1"/>
    </source>
</evidence>
<evidence type="ECO:0000313" key="2">
    <source>
        <dbReference type="Proteomes" id="UP000011599"/>
    </source>
</evidence>
<dbReference type="eggNOG" id="arCOG02696">
    <property type="taxonomic scope" value="Archaea"/>
</dbReference>
<keyword evidence="2" id="KW-1185">Reference proteome</keyword>
<gene>
    <name evidence="1" type="ORF">C496_08816</name>
</gene>
<name>L9VXI0_9EURY</name>
<reference evidence="1 2" key="1">
    <citation type="journal article" date="2014" name="PLoS Genet.">
        <title>Phylogenetically driven sequencing of extremely halophilic archaea reveals strategies for static and dynamic osmo-response.</title>
        <authorList>
            <person name="Becker E.A."/>
            <person name="Seitzer P.M."/>
            <person name="Tritt A."/>
            <person name="Larsen D."/>
            <person name="Krusor M."/>
            <person name="Yao A.I."/>
            <person name="Wu D."/>
            <person name="Madern D."/>
            <person name="Eisen J.A."/>
            <person name="Darling A.E."/>
            <person name="Facciotti M.T."/>
        </authorList>
    </citation>
    <scope>NUCLEOTIDE SEQUENCE [LARGE SCALE GENOMIC DNA]</scope>
    <source>
        <strain evidence="1 2">GA33</strain>
    </source>
</reference>
<dbReference type="STRING" id="1114856.GCA_000383975_02186"/>
<dbReference type="EMBL" id="AOHW01000026">
    <property type="protein sequence ID" value="ELY41884.1"/>
    <property type="molecule type" value="Genomic_DNA"/>
</dbReference>
<sequence>MLYSFSLGLGQCSLRPARSFSALTADRGVGVGVTDEESALLGIDMPDNVILEDGSFEYQQRFWGFCTDGVYEYEDQHLATISDQSRDEEIQLDQESVSLQNGNEDYPLLLDETITLTESGNEVDIHADINCDADVEFGSWTAEQVGSSTGFTIEIETNDGPLTVELERDLSVVCLDEDEEFDGADNDEETNEGTFRVDDVDTGVDGSSLQIELTNTAETIVATESQCTPDRTTAVRSVCESFQLLL</sequence>
<comment type="caution">
    <text evidence="1">The sequence shown here is derived from an EMBL/GenBank/DDBJ whole genome shotgun (WGS) entry which is preliminary data.</text>
</comment>
<proteinExistence type="predicted"/>
<organism evidence="1 2">
    <name type="scientific">Natronorubrum tibetense GA33</name>
    <dbReference type="NCBI Taxonomy" id="1114856"/>
    <lineage>
        <taxon>Archaea</taxon>
        <taxon>Methanobacteriati</taxon>
        <taxon>Methanobacteriota</taxon>
        <taxon>Stenosarchaea group</taxon>
        <taxon>Halobacteria</taxon>
        <taxon>Halobacteriales</taxon>
        <taxon>Natrialbaceae</taxon>
        <taxon>Natronorubrum</taxon>
    </lineage>
</organism>
<dbReference type="AlphaFoldDB" id="L9VXI0"/>
<protein>
    <submittedName>
        <fullName evidence="1">Uncharacterized protein</fullName>
    </submittedName>
</protein>